<protein>
    <recommendedName>
        <fullName evidence="8">tRNA-dihydrouridine synthase</fullName>
        <ecNumber evidence="8">1.3.1.-</ecNumber>
    </recommendedName>
</protein>
<keyword evidence="6" id="KW-0694">RNA-binding</keyword>
<keyword evidence="1" id="KW-0820">tRNA-binding</keyword>
<dbReference type="Proteomes" id="UP000298566">
    <property type="component" value="Chromosome"/>
</dbReference>
<dbReference type="EMBL" id="CP033004">
    <property type="protein sequence ID" value="QCI23499.1"/>
    <property type="molecule type" value="Genomic_DNA"/>
</dbReference>
<keyword evidence="3 8" id="KW-0288">FMN</keyword>
<dbReference type="OrthoDB" id="9783413at2"/>
<dbReference type="PIRSF" id="PIRSF006621">
    <property type="entry name" value="Dus"/>
    <property type="match status" value="1"/>
</dbReference>
<evidence type="ECO:0000256" key="2">
    <source>
        <dbReference type="ARBA" id="ARBA00022630"/>
    </source>
</evidence>
<dbReference type="GO" id="GO:0050660">
    <property type="term" value="F:flavin adenine dinucleotide binding"/>
    <property type="evidence" value="ECO:0007669"/>
    <property type="project" value="InterPro"/>
</dbReference>
<dbReference type="EC" id="1.3.1.-" evidence="8"/>
<evidence type="ECO:0000256" key="9">
    <source>
        <dbReference type="PIRSR" id="PIRSR006621-1"/>
    </source>
</evidence>
<dbReference type="CDD" id="cd02801">
    <property type="entry name" value="DUS_like_FMN"/>
    <property type="match status" value="1"/>
</dbReference>
<dbReference type="InterPro" id="IPR004653">
    <property type="entry name" value="DusA"/>
</dbReference>
<dbReference type="InterPro" id="IPR001269">
    <property type="entry name" value="DUS_fam"/>
</dbReference>
<keyword evidence="2 8" id="KW-0285">Flavoprotein</keyword>
<dbReference type="PANTHER" id="PTHR42907">
    <property type="entry name" value="FMN-LINKED OXIDOREDUCTASES SUPERFAMILY PROTEIN"/>
    <property type="match status" value="1"/>
</dbReference>
<dbReference type="InterPro" id="IPR035587">
    <property type="entry name" value="DUS-like_FMN-bd"/>
</dbReference>
<keyword evidence="4 8" id="KW-0819">tRNA processing</keyword>
<evidence type="ECO:0000313" key="13">
    <source>
        <dbReference type="Proteomes" id="UP000298566"/>
    </source>
</evidence>
<evidence type="ECO:0000259" key="11">
    <source>
        <dbReference type="Pfam" id="PF01207"/>
    </source>
</evidence>
<evidence type="ECO:0000256" key="8">
    <source>
        <dbReference type="PIRNR" id="PIRNR006621"/>
    </source>
</evidence>
<dbReference type="Gene3D" id="3.20.20.70">
    <property type="entry name" value="Aldolase class I"/>
    <property type="match status" value="1"/>
</dbReference>
<dbReference type="GO" id="GO:0000049">
    <property type="term" value="F:tRNA binding"/>
    <property type="evidence" value="ECO:0007669"/>
    <property type="project" value="UniProtKB-KW"/>
</dbReference>
<accession>A0A4D6Y3G5</accession>
<dbReference type="PANTHER" id="PTHR42907:SF1">
    <property type="entry name" value="FMN-LINKED OXIDOREDUCTASES SUPERFAMILY PROTEIN"/>
    <property type="match status" value="1"/>
</dbReference>
<feature type="binding site" evidence="10">
    <location>
        <position position="167"/>
    </location>
    <ligand>
        <name>FMN</name>
        <dbReference type="ChEBI" id="CHEBI:58210"/>
    </ligand>
</feature>
<evidence type="ECO:0000256" key="6">
    <source>
        <dbReference type="ARBA" id="ARBA00022884"/>
    </source>
</evidence>
<feature type="binding site" evidence="10">
    <location>
        <begin position="229"/>
        <end position="230"/>
    </location>
    <ligand>
        <name>FMN</name>
        <dbReference type="ChEBI" id="CHEBI:58210"/>
    </ligand>
</feature>
<organism evidence="12 13">
    <name type="scientific">Buchnera aphidicola subsp. Melaphis rhois</name>
    <dbReference type="NCBI Taxonomy" id="118103"/>
    <lineage>
        <taxon>Bacteria</taxon>
        <taxon>Pseudomonadati</taxon>
        <taxon>Pseudomonadota</taxon>
        <taxon>Gammaproteobacteria</taxon>
        <taxon>Enterobacterales</taxon>
        <taxon>Erwiniaceae</taxon>
        <taxon>Buchnera</taxon>
    </lineage>
</organism>
<comment type="cofactor">
    <cofactor evidence="8 10">
        <name>FMN</name>
        <dbReference type="ChEBI" id="CHEBI:58210"/>
    </cofactor>
</comment>
<dbReference type="GO" id="GO:0017150">
    <property type="term" value="F:tRNA dihydrouridine synthase activity"/>
    <property type="evidence" value="ECO:0007669"/>
    <property type="project" value="InterPro"/>
</dbReference>
<evidence type="ECO:0000256" key="3">
    <source>
        <dbReference type="ARBA" id="ARBA00022643"/>
    </source>
</evidence>
<proteinExistence type="inferred from homology"/>
<sequence length="324" mass="37577">MKNIYKFSVAPMLHYTDRHCRFLHRQFTKTALLYTEMITENNFVYFQKKNNISTLHHYEHPIAIQIAGKDPEKLKQCAEIAYLKGYDEINLNVGCPSKKLKQAGFGIYLVRNIPLLIKIIEKIISSVPIPVSIKTRIGLDEKDDYYFLKNLIKKTSQYGLCNKFIIHARKALSHNMSTKANRTIPPIHYDMVYQLKQDFPKLTIIINGNIKSMKESKLHLQYVDGVMIGRAIYNNPIILSQVDSKTLGLKKNTYMKNIVRNMYPYIEKELSLGTPLHHISRHILGLFNSIPGSKLWKKYINDNVYKKNSDISILETALKFINVI</sequence>
<evidence type="ECO:0000256" key="1">
    <source>
        <dbReference type="ARBA" id="ARBA00022555"/>
    </source>
</evidence>
<feature type="binding site" evidence="10">
    <location>
        <position position="134"/>
    </location>
    <ligand>
        <name>FMN</name>
        <dbReference type="ChEBI" id="CHEBI:58210"/>
    </ligand>
</feature>
<evidence type="ECO:0000313" key="12">
    <source>
        <dbReference type="EMBL" id="QCI23499.1"/>
    </source>
</evidence>
<evidence type="ECO:0000256" key="10">
    <source>
        <dbReference type="PIRSR" id="PIRSR006621-2"/>
    </source>
</evidence>
<feature type="active site" description="Proton donor" evidence="9">
    <location>
        <position position="95"/>
    </location>
</feature>
<keyword evidence="7 8" id="KW-0560">Oxidoreductase</keyword>
<comment type="function">
    <text evidence="8">Catalyzes the synthesis of 5,6-dihydrouridine (D), a modified base found in the D-loop of most tRNAs, via the reduction of the C5-C6 double bond in target uridines.</text>
</comment>
<keyword evidence="5" id="KW-0521">NADP</keyword>
<reference evidence="12 13" key="1">
    <citation type="submission" date="2018-10" db="EMBL/GenBank/DDBJ databases">
        <title>Comparative functional genomics of the obligate endosymbiont Buchnera aphidicola.</title>
        <authorList>
            <person name="Chong R.A."/>
        </authorList>
    </citation>
    <scope>NUCLEOTIDE SEQUENCE [LARGE SCALE GENOMIC DNA]</scope>
    <source>
        <strain evidence="12 13">Mrh</strain>
    </source>
</reference>
<dbReference type="NCBIfam" id="NF008774">
    <property type="entry name" value="PRK11815.1"/>
    <property type="match status" value="1"/>
</dbReference>
<evidence type="ECO:0000256" key="7">
    <source>
        <dbReference type="ARBA" id="ARBA00023002"/>
    </source>
</evidence>
<dbReference type="AlphaFoldDB" id="A0A4D6Y3G5"/>
<feature type="binding site" evidence="10">
    <location>
        <position position="65"/>
    </location>
    <ligand>
        <name>FMN</name>
        <dbReference type="ChEBI" id="CHEBI:58210"/>
    </ligand>
</feature>
<name>A0A4D6Y3G5_BUCMH</name>
<comment type="similarity">
    <text evidence="8">Belongs to the dus family.</text>
</comment>
<evidence type="ECO:0000256" key="5">
    <source>
        <dbReference type="ARBA" id="ARBA00022857"/>
    </source>
</evidence>
<gene>
    <name evidence="12" type="primary">dusA</name>
    <name evidence="12" type="ORF">D9V73_02560</name>
</gene>
<dbReference type="SUPFAM" id="SSF51395">
    <property type="entry name" value="FMN-linked oxidoreductases"/>
    <property type="match status" value="1"/>
</dbReference>
<keyword evidence="10" id="KW-0547">Nucleotide-binding</keyword>
<dbReference type="InterPro" id="IPR013785">
    <property type="entry name" value="Aldolase_TIM"/>
</dbReference>
<feature type="domain" description="DUS-like FMN-binding" evidence="11">
    <location>
        <begin position="9"/>
        <end position="320"/>
    </location>
</feature>
<dbReference type="Pfam" id="PF01207">
    <property type="entry name" value="Dus"/>
    <property type="match status" value="1"/>
</dbReference>
<dbReference type="Gene3D" id="1.20.120.1460">
    <property type="match status" value="1"/>
</dbReference>
<evidence type="ECO:0000256" key="4">
    <source>
        <dbReference type="ARBA" id="ARBA00022694"/>
    </source>
</evidence>
<dbReference type="RefSeq" id="WP_158336709.1">
    <property type="nucleotide sequence ID" value="NZ_CP033004.1"/>
</dbReference>